<sequence>MATKPAEEALDMLKYQTWFLKVSIHCEGCKKKVKKVLQSIDGVYKTEVDSHQHKVTVTGNVDAQTLIKKLVRSGKHAELWPENYENKEKRSGKSNKNDKQKSPKDVQEVGDDHGHHQKSTPAENPETDAKTSSGNGGDDQNSDAESDDAGEESPAPVAAATSGDGGGKNKKKKKKKKKRPNGNSTNGANGAESGGVPADTGSSVAALYSAPPMPLMIQSPPQPHVYPYPPMHYPPPPAYGINYRTAYPSASESYYTHPMHDHIHYYQNRYQPPAPPSDPINEYGDDDNETGCSVM</sequence>
<dbReference type="STRING" id="43335.A0A4U5QT65"/>
<dbReference type="EMBL" id="RCHU01000113">
    <property type="protein sequence ID" value="TKS14148.1"/>
    <property type="molecule type" value="Genomic_DNA"/>
</dbReference>
<feature type="region of interest" description="Disordered" evidence="6">
    <location>
        <begin position="267"/>
        <end position="295"/>
    </location>
</feature>
<evidence type="ECO:0000256" key="5">
    <source>
        <dbReference type="ARBA" id="ARBA00024045"/>
    </source>
</evidence>
<feature type="compositionally biased region" description="Acidic residues" evidence="6">
    <location>
        <begin position="140"/>
        <end position="151"/>
    </location>
</feature>
<dbReference type="Pfam" id="PF00403">
    <property type="entry name" value="HMA"/>
    <property type="match status" value="1"/>
</dbReference>
<dbReference type="PROSITE" id="PS50846">
    <property type="entry name" value="HMA_2"/>
    <property type="match status" value="1"/>
</dbReference>
<feature type="domain" description="HMA" evidence="7">
    <location>
        <begin position="15"/>
        <end position="78"/>
    </location>
</feature>
<dbReference type="InterPro" id="IPR006121">
    <property type="entry name" value="HMA_dom"/>
</dbReference>
<evidence type="ECO:0000256" key="6">
    <source>
        <dbReference type="SAM" id="MobiDB-lite"/>
    </source>
</evidence>
<keyword evidence="2" id="KW-0479">Metal-binding</keyword>
<dbReference type="SUPFAM" id="SSF55008">
    <property type="entry name" value="HMA, heavy metal-associated domain"/>
    <property type="match status" value="1"/>
</dbReference>
<feature type="region of interest" description="Disordered" evidence="6">
    <location>
        <begin position="78"/>
        <end position="205"/>
    </location>
</feature>
<evidence type="ECO:0000256" key="3">
    <source>
        <dbReference type="ARBA" id="ARBA00023288"/>
    </source>
</evidence>
<keyword evidence="3" id="KW-0449">Lipoprotein</keyword>
<dbReference type="Gene3D" id="3.30.70.100">
    <property type="match status" value="1"/>
</dbReference>
<accession>A0A4U5QT65</accession>
<feature type="compositionally biased region" description="Basic residues" evidence="6">
    <location>
        <begin position="168"/>
        <end position="180"/>
    </location>
</feature>
<name>A0A4U5QT65_POPAL</name>
<evidence type="ECO:0000256" key="1">
    <source>
        <dbReference type="ARBA" id="ARBA00022481"/>
    </source>
</evidence>
<protein>
    <recommendedName>
        <fullName evidence="7">HMA domain-containing protein</fullName>
    </recommendedName>
</protein>
<keyword evidence="4" id="KW-0636">Prenylation</keyword>
<comment type="similarity">
    <text evidence="5">Belongs to the HIPP family.</text>
</comment>
<evidence type="ECO:0000256" key="2">
    <source>
        <dbReference type="ARBA" id="ARBA00022723"/>
    </source>
</evidence>
<dbReference type="CDD" id="cd00371">
    <property type="entry name" value="HMA"/>
    <property type="match status" value="1"/>
</dbReference>
<evidence type="ECO:0000259" key="7">
    <source>
        <dbReference type="PROSITE" id="PS50846"/>
    </source>
</evidence>
<dbReference type="InterPro" id="IPR036163">
    <property type="entry name" value="HMA_dom_sf"/>
</dbReference>
<evidence type="ECO:0000256" key="4">
    <source>
        <dbReference type="ARBA" id="ARBA00023289"/>
    </source>
</evidence>
<comment type="caution">
    <text evidence="8">The sequence shown here is derived from an EMBL/GenBank/DDBJ whole genome shotgun (WGS) entry which is preliminary data.</text>
</comment>
<dbReference type="PANTHER" id="PTHR45868">
    <property type="entry name" value="HEAVY METAL-ASSOCIATED ISOPRENYLATED PLANT PROTEIN 33-RELATED"/>
    <property type="match status" value="1"/>
</dbReference>
<organism evidence="8">
    <name type="scientific">Populus alba</name>
    <name type="common">White poplar</name>
    <dbReference type="NCBI Taxonomy" id="43335"/>
    <lineage>
        <taxon>Eukaryota</taxon>
        <taxon>Viridiplantae</taxon>
        <taxon>Streptophyta</taxon>
        <taxon>Embryophyta</taxon>
        <taxon>Tracheophyta</taxon>
        <taxon>Spermatophyta</taxon>
        <taxon>Magnoliopsida</taxon>
        <taxon>eudicotyledons</taxon>
        <taxon>Gunneridae</taxon>
        <taxon>Pentapetalae</taxon>
        <taxon>rosids</taxon>
        <taxon>fabids</taxon>
        <taxon>Malpighiales</taxon>
        <taxon>Salicaceae</taxon>
        <taxon>Saliceae</taxon>
        <taxon>Populus</taxon>
    </lineage>
</organism>
<dbReference type="AlphaFoldDB" id="A0A4U5QT65"/>
<dbReference type="PANTHER" id="PTHR45868:SF80">
    <property type="entry name" value="F15K9.8-RELATED"/>
    <property type="match status" value="1"/>
</dbReference>
<keyword evidence="1" id="KW-0488">Methylation</keyword>
<reference evidence="8" key="1">
    <citation type="submission" date="2018-10" db="EMBL/GenBank/DDBJ databases">
        <title>Population genomic analysis revealed the cold adaptation of white poplar.</title>
        <authorList>
            <person name="Liu Y.-J."/>
        </authorList>
    </citation>
    <scope>NUCLEOTIDE SEQUENCE [LARGE SCALE GENOMIC DNA]</scope>
    <source>
        <strain evidence="8">PAL-ZL1</strain>
    </source>
</reference>
<proteinExistence type="inferred from homology"/>
<feature type="compositionally biased region" description="Basic and acidic residues" evidence="6">
    <location>
        <begin position="78"/>
        <end position="114"/>
    </location>
</feature>
<evidence type="ECO:0000313" key="8">
    <source>
        <dbReference type="EMBL" id="TKS14148.1"/>
    </source>
</evidence>
<gene>
    <name evidence="8" type="ORF">D5086_0000042220</name>
</gene>
<dbReference type="GO" id="GO:0046872">
    <property type="term" value="F:metal ion binding"/>
    <property type="evidence" value="ECO:0007669"/>
    <property type="project" value="UniProtKB-KW"/>
</dbReference>